<dbReference type="GO" id="GO:0003700">
    <property type="term" value="F:DNA-binding transcription factor activity"/>
    <property type="evidence" value="ECO:0007669"/>
    <property type="project" value="InterPro"/>
</dbReference>
<dbReference type="Pfam" id="PF00126">
    <property type="entry name" value="HTH_1"/>
    <property type="match status" value="1"/>
</dbReference>
<dbReference type="PANTHER" id="PTHR30118">
    <property type="entry name" value="HTH-TYPE TRANSCRIPTIONAL REGULATOR LEUO-RELATED"/>
    <property type="match status" value="1"/>
</dbReference>
<dbReference type="RefSeq" id="WP_165922248.1">
    <property type="nucleotide sequence ID" value="NZ_SMFZ01000001.1"/>
</dbReference>
<dbReference type="GO" id="GO:0003677">
    <property type="term" value="F:DNA binding"/>
    <property type="evidence" value="ECO:0007669"/>
    <property type="project" value="UniProtKB-KW"/>
</dbReference>
<dbReference type="Proteomes" id="UP000295560">
    <property type="component" value="Unassembled WGS sequence"/>
</dbReference>
<evidence type="ECO:0000256" key="2">
    <source>
        <dbReference type="ARBA" id="ARBA00023015"/>
    </source>
</evidence>
<dbReference type="Gene3D" id="3.40.190.10">
    <property type="entry name" value="Periplasmic binding protein-like II"/>
    <property type="match status" value="2"/>
</dbReference>
<feature type="domain" description="HTH lysR-type" evidence="5">
    <location>
        <begin position="1"/>
        <end position="62"/>
    </location>
</feature>
<evidence type="ECO:0000256" key="4">
    <source>
        <dbReference type="ARBA" id="ARBA00023163"/>
    </source>
</evidence>
<keyword evidence="2" id="KW-0805">Transcription regulation</keyword>
<dbReference type="InterPro" id="IPR000847">
    <property type="entry name" value="LysR_HTH_N"/>
</dbReference>
<proteinExistence type="inferred from homology"/>
<dbReference type="SUPFAM" id="SSF53850">
    <property type="entry name" value="Periplasmic binding protein-like II"/>
    <property type="match status" value="1"/>
</dbReference>
<sequence length="314" mass="32825">MQSTADLNLLAVLDALLQEGSVTGAARRLHLTPPAVSRALSRLRTVTGDPLLVRAGRTLVPTPAAERLRGPAHEALAAAQAVLAPQRTPSDAELERSLDAVLVVRTSGDAVQAWGPALLGAVTTAAPGVRLRFVGEGDESPDPLRDGSIDLDIGAPPPDAPGADELHHETLLRDTMVVVGRADGAFARRVGDRSPTASPTAADLAAVRHVAASRRGVLRGPLDDELARHGLERTVVATAPGYVPACALAADADLVCLAPARLVGTLAVTGLATWPSPVPLPPVRIGQTWHRRTHTDPARRWLRDRVRDTIAPGG</sequence>
<keyword evidence="4" id="KW-0804">Transcription</keyword>
<evidence type="ECO:0000256" key="1">
    <source>
        <dbReference type="ARBA" id="ARBA00009437"/>
    </source>
</evidence>
<evidence type="ECO:0000313" key="6">
    <source>
        <dbReference type="EMBL" id="TCK26492.1"/>
    </source>
</evidence>
<evidence type="ECO:0000256" key="3">
    <source>
        <dbReference type="ARBA" id="ARBA00023125"/>
    </source>
</evidence>
<name>A0A4R1I8K2_PSEEN</name>
<dbReference type="AlphaFoldDB" id="A0A4R1I8K2"/>
<dbReference type="InterPro" id="IPR036388">
    <property type="entry name" value="WH-like_DNA-bd_sf"/>
</dbReference>
<dbReference type="SUPFAM" id="SSF46785">
    <property type="entry name" value="Winged helix' DNA-binding domain"/>
    <property type="match status" value="1"/>
</dbReference>
<dbReference type="PANTHER" id="PTHR30118:SF15">
    <property type="entry name" value="TRANSCRIPTIONAL REGULATORY PROTEIN"/>
    <property type="match status" value="1"/>
</dbReference>
<gene>
    <name evidence="6" type="ORF">EV378_2329</name>
</gene>
<evidence type="ECO:0000259" key="5">
    <source>
        <dbReference type="PROSITE" id="PS50931"/>
    </source>
</evidence>
<dbReference type="PROSITE" id="PS50931">
    <property type="entry name" value="HTH_LYSR"/>
    <property type="match status" value="1"/>
</dbReference>
<comment type="similarity">
    <text evidence="1">Belongs to the LysR transcriptional regulatory family.</text>
</comment>
<dbReference type="Pfam" id="PF03466">
    <property type="entry name" value="LysR_substrate"/>
    <property type="match status" value="1"/>
</dbReference>
<dbReference type="Gene3D" id="1.10.10.10">
    <property type="entry name" value="Winged helix-like DNA-binding domain superfamily/Winged helix DNA-binding domain"/>
    <property type="match status" value="1"/>
</dbReference>
<dbReference type="InterPro" id="IPR036390">
    <property type="entry name" value="WH_DNA-bd_sf"/>
</dbReference>
<dbReference type="InterPro" id="IPR005119">
    <property type="entry name" value="LysR_subst-bd"/>
</dbReference>
<accession>A0A4R1I8K2</accession>
<keyword evidence="7" id="KW-1185">Reference proteome</keyword>
<evidence type="ECO:0000313" key="7">
    <source>
        <dbReference type="Proteomes" id="UP000295560"/>
    </source>
</evidence>
<dbReference type="EMBL" id="SMFZ01000001">
    <property type="protein sequence ID" value="TCK26492.1"/>
    <property type="molecule type" value="Genomic_DNA"/>
</dbReference>
<keyword evidence="3 6" id="KW-0238">DNA-binding</keyword>
<dbReference type="InterPro" id="IPR050389">
    <property type="entry name" value="LysR-type_TF"/>
</dbReference>
<protein>
    <submittedName>
        <fullName evidence="6">DNA-binding transcriptional LysR family regulator</fullName>
    </submittedName>
</protein>
<comment type="caution">
    <text evidence="6">The sequence shown here is derived from an EMBL/GenBank/DDBJ whole genome shotgun (WGS) entry which is preliminary data.</text>
</comment>
<reference evidence="6 7" key="1">
    <citation type="submission" date="2019-03" db="EMBL/GenBank/DDBJ databases">
        <title>Sequencing the genomes of 1000 actinobacteria strains.</title>
        <authorList>
            <person name="Klenk H.-P."/>
        </authorList>
    </citation>
    <scope>NUCLEOTIDE SEQUENCE [LARGE SCALE GENOMIC DNA]</scope>
    <source>
        <strain evidence="6 7">DSM 44969</strain>
    </source>
</reference>
<organism evidence="6 7">
    <name type="scientific">Pseudonocardia endophytica</name>
    <dbReference type="NCBI Taxonomy" id="401976"/>
    <lineage>
        <taxon>Bacteria</taxon>
        <taxon>Bacillati</taxon>
        <taxon>Actinomycetota</taxon>
        <taxon>Actinomycetes</taxon>
        <taxon>Pseudonocardiales</taxon>
        <taxon>Pseudonocardiaceae</taxon>
        <taxon>Pseudonocardia</taxon>
    </lineage>
</organism>